<comment type="subcellular location">
    <subcellularLocation>
        <location evidence="1">Membrane</location>
        <topology evidence="1">Multi-pass membrane protein</topology>
    </subcellularLocation>
</comment>
<dbReference type="PROSITE" id="PS50042">
    <property type="entry name" value="CNMP_BINDING_3"/>
    <property type="match status" value="1"/>
</dbReference>
<name>T0S7C8_SAPDV</name>
<dbReference type="EMBL" id="JH767141">
    <property type="protein sequence ID" value="EQC38597.1"/>
    <property type="molecule type" value="Genomic_DNA"/>
</dbReference>
<dbReference type="VEuPathDB" id="FungiDB:SDRG_04300"/>
<evidence type="ECO:0000256" key="3">
    <source>
        <dbReference type="ARBA" id="ARBA00022538"/>
    </source>
</evidence>
<dbReference type="CDD" id="cd00038">
    <property type="entry name" value="CAP_ED"/>
    <property type="match status" value="1"/>
</dbReference>
<feature type="domain" description="Cyclic nucleotide-binding" evidence="14">
    <location>
        <begin position="536"/>
        <end position="652"/>
    </location>
</feature>
<dbReference type="GeneID" id="19945027"/>
<dbReference type="Gene3D" id="1.10.287.630">
    <property type="entry name" value="Helix hairpin bin"/>
    <property type="match status" value="1"/>
</dbReference>
<organism evidence="15 16">
    <name type="scientific">Saprolegnia diclina (strain VS20)</name>
    <dbReference type="NCBI Taxonomy" id="1156394"/>
    <lineage>
        <taxon>Eukaryota</taxon>
        <taxon>Sar</taxon>
        <taxon>Stramenopiles</taxon>
        <taxon>Oomycota</taxon>
        <taxon>Saprolegniomycetes</taxon>
        <taxon>Saprolegniales</taxon>
        <taxon>Saprolegniaceae</taxon>
        <taxon>Saprolegnia</taxon>
    </lineage>
</organism>
<dbReference type="InParanoid" id="T0S7C8"/>
<keyword evidence="16" id="KW-1185">Reference proteome</keyword>
<evidence type="ECO:0000256" key="11">
    <source>
        <dbReference type="ARBA" id="ARBA00023303"/>
    </source>
</evidence>
<dbReference type="InterPro" id="IPR050818">
    <property type="entry name" value="KCNH_animal-type"/>
</dbReference>
<dbReference type="PANTHER" id="PTHR10217">
    <property type="entry name" value="VOLTAGE AND LIGAND GATED POTASSIUM CHANNEL"/>
    <property type="match status" value="1"/>
</dbReference>
<dbReference type="OrthoDB" id="426293at2759"/>
<dbReference type="InterPro" id="IPR003938">
    <property type="entry name" value="K_chnl_volt-dep_EAG/ELK/ERG"/>
</dbReference>
<evidence type="ECO:0000256" key="13">
    <source>
        <dbReference type="SAM" id="Phobius"/>
    </source>
</evidence>
<proteinExistence type="predicted"/>
<feature type="region of interest" description="Disordered" evidence="12">
    <location>
        <begin position="693"/>
        <end position="776"/>
    </location>
</feature>
<protein>
    <recommendedName>
        <fullName evidence="14">Cyclic nucleotide-binding domain-containing protein</fullName>
    </recommendedName>
</protein>
<keyword evidence="11" id="KW-0407">Ion channel</keyword>
<keyword evidence="4 13" id="KW-0812">Transmembrane</keyword>
<dbReference type="AlphaFoldDB" id="T0S7C8"/>
<feature type="transmembrane region" description="Helical" evidence="13">
    <location>
        <begin position="225"/>
        <end position="247"/>
    </location>
</feature>
<dbReference type="GO" id="GO:0034702">
    <property type="term" value="C:monoatomic ion channel complex"/>
    <property type="evidence" value="ECO:0007669"/>
    <property type="project" value="UniProtKB-KW"/>
</dbReference>
<evidence type="ECO:0000256" key="2">
    <source>
        <dbReference type="ARBA" id="ARBA00022448"/>
    </source>
</evidence>
<keyword evidence="3" id="KW-0633">Potassium transport</keyword>
<dbReference type="InterPro" id="IPR018488">
    <property type="entry name" value="cNMP-bd_CS"/>
</dbReference>
<feature type="transmembrane region" description="Helical" evidence="13">
    <location>
        <begin position="400"/>
        <end position="419"/>
    </location>
</feature>
<dbReference type="Gene3D" id="1.10.287.70">
    <property type="match status" value="1"/>
</dbReference>
<evidence type="ECO:0000256" key="4">
    <source>
        <dbReference type="ARBA" id="ARBA00022692"/>
    </source>
</evidence>
<feature type="transmembrane region" description="Helical" evidence="13">
    <location>
        <begin position="431"/>
        <end position="455"/>
    </location>
</feature>
<dbReference type="Pfam" id="PF00027">
    <property type="entry name" value="cNMP_binding"/>
    <property type="match status" value="1"/>
</dbReference>
<evidence type="ECO:0000256" key="9">
    <source>
        <dbReference type="ARBA" id="ARBA00023065"/>
    </source>
</evidence>
<dbReference type="Pfam" id="PF00520">
    <property type="entry name" value="Ion_trans"/>
    <property type="match status" value="1"/>
</dbReference>
<evidence type="ECO:0000256" key="6">
    <source>
        <dbReference type="ARBA" id="ARBA00022882"/>
    </source>
</evidence>
<dbReference type="Gene3D" id="2.60.120.10">
    <property type="entry name" value="Jelly Rolls"/>
    <property type="match status" value="1"/>
</dbReference>
<keyword evidence="7" id="KW-0630">Potassium</keyword>
<dbReference type="eggNOG" id="KOG0498">
    <property type="taxonomic scope" value="Eukaryota"/>
</dbReference>
<sequence>MKHDDGDDLMSDMPLRTVRSFDGTLTGLPPLGTDDLTLRRDIGIPMDKYDEEDAEAKIEEGMTPSPAKASVVPSAYMVRQAQKDHIVGLSPIEELKIVQGEFQARAASKYPRLSLSSRLSSRFSTSIKRDAPRIKERLHVPFLGRKRIVPMPRGSEVFPDAEFRKIKQTLHKDVESMTPEQALNFVNDAANTEFILRKQAVKSQTRSLPWFMLHPTGKLRVRWDVVTLFLLIYTSVYTPMALAFTANIVQSDFFPMFDWIVDGFFCVDVGLNFITAFEIKGILESRSRHIVVHYLQSWFLIDAASAFPYTLLLDHAIENPSKRLRQIFQLAKVLRVTRARRALRRLDYSILVRSTISSLIKFFILVMVTSHWFSCFFFGMSNGDDTGWVAKQNLNASSLYAQYVSSFYWSIMTMTTVGYGDVTGQNTNERLFSIFAMINGAWIFAYGITNVVAMVSNLNSTDTQFQQKMDRINAYMEARDLPLELRSEIREFFFNTRLSADSKLRNESKILGELSALLRSKIALAINDSVLNKMPFFEGADHNFLMELALSMKMVCFPPNEDVIIEGEIGEEMFFIFRGAVEVVQGGRQIAVLGEQQYFGEMAILNRNCLRIATVVTLCFCELRMLTREKFLLALTHYPSMRHRIAKFVHKRNQMAKLAKANGDGNPSMNRKRSVSRLDRVVSAFMDKSTTSLTTVAPVPPDENDLQSGLAGKVTPPSRQGSARRLPLSPNQGGSTRNLFNTVGGSSRNLLGPSSGSTRNLLGGGSSRHLLGQNSGSTRNLLVRTSNDSTRNLLAGLGSSARKLVPDADSRTNSVADSSMKSLGGGFDASARNLLDPTERDEMSTMRRITSLDIMHREEQHMVSVTERVKRTMTTVTSNQDTLVNEIAQLHQKFGAAQKEHQNTKHELALYKAIYGEIALAMQHAQKPSAGSRRNSIVDNVAKSLQKNVHAASQPELSKLGHSSIAQSTIQGVHFKDLGHHVRPVALPPPKKKARPQITRAKTTIELMDRDLPLDDEFERIMNDLLH</sequence>
<dbReference type="GO" id="GO:0005249">
    <property type="term" value="F:voltage-gated potassium channel activity"/>
    <property type="evidence" value="ECO:0007669"/>
    <property type="project" value="InterPro"/>
</dbReference>
<dbReference type="PROSITE" id="PS00888">
    <property type="entry name" value="CNMP_BINDING_1"/>
    <property type="match status" value="1"/>
</dbReference>
<reference evidence="15 16" key="1">
    <citation type="submission" date="2012-04" db="EMBL/GenBank/DDBJ databases">
        <title>The Genome Sequence of Saprolegnia declina VS20.</title>
        <authorList>
            <consortium name="The Broad Institute Genome Sequencing Platform"/>
            <person name="Russ C."/>
            <person name="Nusbaum C."/>
            <person name="Tyler B."/>
            <person name="van West P."/>
            <person name="Dieguez-Uribeondo J."/>
            <person name="de Bruijn I."/>
            <person name="Tripathy S."/>
            <person name="Jiang R."/>
            <person name="Young S.K."/>
            <person name="Zeng Q."/>
            <person name="Gargeya S."/>
            <person name="Fitzgerald M."/>
            <person name="Haas B."/>
            <person name="Abouelleil A."/>
            <person name="Alvarado L."/>
            <person name="Arachchi H.M."/>
            <person name="Berlin A."/>
            <person name="Chapman S.B."/>
            <person name="Goldberg J."/>
            <person name="Griggs A."/>
            <person name="Gujja S."/>
            <person name="Hansen M."/>
            <person name="Howarth C."/>
            <person name="Imamovic A."/>
            <person name="Larimer J."/>
            <person name="McCowen C."/>
            <person name="Montmayeur A."/>
            <person name="Murphy C."/>
            <person name="Neiman D."/>
            <person name="Pearson M."/>
            <person name="Priest M."/>
            <person name="Roberts A."/>
            <person name="Saif S."/>
            <person name="Shea T."/>
            <person name="Sisk P."/>
            <person name="Sykes S."/>
            <person name="Wortman J."/>
            <person name="Nusbaum C."/>
            <person name="Birren B."/>
        </authorList>
    </citation>
    <scope>NUCLEOTIDE SEQUENCE [LARGE SCALE GENOMIC DNA]</scope>
    <source>
        <strain evidence="15 16">VS20</strain>
    </source>
</reference>
<keyword evidence="9" id="KW-0406">Ion transport</keyword>
<dbReference type="GO" id="GO:0042391">
    <property type="term" value="P:regulation of membrane potential"/>
    <property type="evidence" value="ECO:0007669"/>
    <property type="project" value="TreeGrafter"/>
</dbReference>
<dbReference type="InterPro" id="IPR000595">
    <property type="entry name" value="cNMP-bd_dom"/>
</dbReference>
<feature type="transmembrane region" description="Helical" evidence="13">
    <location>
        <begin position="359"/>
        <end position="380"/>
    </location>
</feature>
<keyword evidence="10 13" id="KW-0472">Membrane</keyword>
<evidence type="ECO:0000256" key="10">
    <source>
        <dbReference type="ARBA" id="ARBA00023136"/>
    </source>
</evidence>
<dbReference type="Proteomes" id="UP000030762">
    <property type="component" value="Unassembled WGS sequence"/>
</dbReference>
<dbReference type="GO" id="GO:0005886">
    <property type="term" value="C:plasma membrane"/>
    <property type="evidence" value="ECO:0007669"/>
    <property type="project" value="TreeGrafter"/>
</dbReference>
<dbReference type="OMA" id="MPRECEI"/>
<gene>
    <name evidence="15" type="ORF">SDRG_04300</name>
</gene>
<evidence type="ECO:0000256" key="8">
    <source>
        <dbReference type="ARBA" id="ARBA00022989"/>
    </source>
</evidence>
<evidence type="ECO:0000259" key="14">
    <source>
        <dbReference type="PROSITE" id="PS50042"/>
    </source>
</evidence>
<evidence type="ECO:0000313" key="15">
    <source>
        <dbReference type="EMBL" id="EQC38597.1"/>
    </source>
</evidence>
<dbReference type="SUPFAM" id="SSF81324">
    <property type="entry name" value="Voltage-gated potassium channels"/>
    <property type="match status" value="1"/>
</dbReference>
<evidence type="ECO:0000256" key="5">
    <source>
        <dbReference type="ARBA" id="ARBA00022826"/>
    </source>
</evidence>
<keyword evidence="2" id="KW-0813">Transport</keyword>
<evidence type="ECO:0000256" key="7">
    <source>
        <dbReference type="ARBA" id="ARBA00022958"/>
    </source>
</evidence>
<dbReference type="SUPFAM" id="SSF51206">
    <property type="entry name" value="cAMP-binding domain-like"/>
    <property type="match status" value="1"/>
</dbReference>
<evidence type="ECO:0000313" key="16">
    <source>
        <dbReference type="Proteomes" id="UP000030762"/>
    </source>
</evidence>
<evidence type="ECO:0000256" key="12">
    <source>
        <dbReference type="SAM" id="MobiDB-lite"/>
    </source>
</evidence>
<dbReference type="InterPro" id="IPR005821">
    <property type="entry name" value="Ion_trans_dom"/>
</dbReference>
<feature type="compositionally biased region" description="Polar residues" evidence="12">
    <location>
        <begin position="729"/>
        <end position="760"/>
    </location>
</feature>
<feature type="transmembrane region" description="Helical" evidence="13">
    <location>
        <begin position="259"/>
        <end position="279"/>
    </location>
</feature>
<evidence type="ECO:0000256" key="1">
    <source>
        <dbReference type="ARBA" id="ARBA00004141"/>
    </source>
</evidence>
<keyword evidence="8 13" id="KW-1133">Transmembrane helix</keyword>
<dbReference type="RefSeq" id="XP_008608189.1">
    <property type="nucleotide sequence ID" value="XM_008609967.1"/>
</dbReference>
<keyword evidence="6" id="KW-0851">Voltage-gated channel</keyword>
<keyword evidence="5" id="KW-0631">Potassium channel</keyword>
<dbReference type="PRINTS" id="PR01463">
    <property type="entry name" value="EAGCHANLFMLY"/>
</dbReference>
<accession>T0S7C8</accession>
<dbReference type="InterPro" id="IPR018490">
    <property type="entry name" value="cNMP-bd_dom_sf"/>
</dbReference>
<dbReference type="PANTHER" id="PTHR10217:SF435">
    <property type="entry name" value="POTASSIUM VOLTAGE-GATED CHANNEL PROTEIN EAG"/>
    <property type="match status" value="1"/>
</dbReference>
<dbReference type="SMART" id="SM00100">
    <property type="entry name" value="cNMP"/>
    <property type="match status" value="1"/>
</dbReference>
<dbReference type="InterPro" id="IPR014710">
    <property type="entry name" value="RmlC-like_jellyroll"/>
</dbReference>